<dbReference type="HOGENOM" id="CLU_041643_2_1_9"/>
<proteinExistence type="predicted"/>
<evidence type="ECO:0000313" key="1">
    <source>
        <dbReference type="EMBL" id="ABR50510.1"/>
    </source>
</evidence>
<dbReference type="PANTHER" id="PTHR30105">
    <property type="entry name" value="UNCHARACTERIZED YIBQ-RELATED"/>
    <property type="match status" value="1"/>
</dbReference>
<dbReference type="PANTHER" id="PTHR30105:SF2">
    <property type="entry name" value="DIVERGENT POLYSACCHARIDE DEACETYLASE SUPERFAMILY"/>
    <property type="match status" value="1"/>
</dbReference>
<sequence length="286" mass="31787">MKKKGYIFYISKQNLNFILVTCLVLGFFTGGMRIQRNEQNPLWMSREASVIEETVAETKGIVAIVIDDFGNNGSGTDEMMNIIQPLTFAVIPFLPYSQEEAKRANKAGHEVIVHIPMEPKKGNPKWLGDRGITSNLTSEEVHSIVLEAIEDVQYAVGANNHMGSKITEDKRIMEAVMQVLKANDMYMIDSKTSQTSIVKEVADQYNVPVLERAIFLDNEKNVEAIKRQIEKLAVVALESGSAVAIGHVGPEGGRITAEAIKQMLPYLQEKGIEIMPASKLLNKPRQ</sequence>
<protein>
    <recommendedName>
        <fullName evidence="3">Divergent polysaccharide deacetylase</fullName>
    </recommendedName>
</protein>
<dbReference type="InterPro" id="IPR006837">
    <property type="entry name" value="Divergent_DAC"/>
</dbReference>
<dbReference type="eggNOG" id="COG2861">
    <property type="taxonomic scope" value="Bacteria"/>
</dbReference>
<dbReference type="SUPFAM" id="SSF88713">
    <property type="entry name" value="Glycoside hydrolase/deacetylase"/>
    <property type="match status" value="1"/>
</dbReference>
<dbReference type="Proteomes" id="UP000001572">
    <property type="component" value="Chromosome"/>
</dbReference>
<dbReference type="InterPro" id="IPR011330">
    <property type="entry name" value="Glyco_hydro/deAcase_b/a-brl"/>
</dbReference>
<dbReference type="GO" id="GO:0005975">
    <property type="term" value="P:carbohydrate metabolic process"/>
    <property type="evidence" value="ECO:0007669"/>
    <property type="project" value="InterPro"/>
</dbReference>
<dbReference type="CDD" id="cd10936">
    <property type="entry name" value="CE4_DAC2"/>
    <property type="match status" value="1"/>
</dbReference>
<dbReference type="STRING" id="293826.Amet_4438"/>
<dbReference type="EMBL" id="CP000724">
    <property type="protein sequence ID" value="ABR50510.1"/>
    <property type="molecule type" value="Genomic_DNA"/>
</dbReference>
<evidence type="ECO:0008006" key="3">
    <source>
        <dbReference type="Google" id="ProtNLM"/>
    </source>
</evidence>
<dbReference type="KEGG" id="amt:Amet_4438"/>
<name>A6TWE2_ALKMQ</name>
<dbReference type="OrthoDB" id="9784811at2"/>
<dbReference type="Pfam" id="PF04748">
    <property type="entry name" value="Polysacc_deac_2"/>
    <property type="match status" value="1"/>
</dbReference>
<keyword evidence="2" id="KW-1185">Reference proteome</keyword>
<dbReference type="RefSeq" id="WP_012065402.1">
    <property type="nucleotide sequence ID" value="NC_009633.1"/>
</dbReference>
<gene>
    <name evidence="1" type="ordered locus">Amet_4438</name>
</gene>
<evidence type="ECO:0000313" key="2">
    <source>
        <dbReference type="Proteomes" id="UP000001572"/>
    </source>
</evidence>
<dbReference type="Gene3D" id="3.20.20.370">
    <property type="entry name" value="Glycoside hydrolase/deacetylase"/>
    <property type="match status" value="1"/>
</dbReference>
<organism evidence="1 2">
    <name type="scientific">Alkaliphilus metalliredigens (strain QYMF)</name>
    <dbReference type="NCBI Taxonomy" id="293826"/>
    <lineage>
        <taxon>Bacteria</taxon>
        <taxon>Bacillati</taxon>
        <taxon>Bacillota</taxon>
        <taxon>Clostridia</taxon>
        <taxon>Peptostreptococcales</taxon>
        <taxon>Natronincolaceae</taxon>
        <taxon>Alkaliphilus</taxon>
    </lineage>
</organism>
<reference evidence="2" key="1">
    <citation type="journal article" date="2016" name="Genome Announc.">
        <title>Complete genome sequence of Alkaliphilus metalliredigens strain QYMF, an alkaliphilic and metal-reducing bacterium isolated from borax-contaminated leachate ponds.</title>
        <authorList>
            <person name="Hwang C."/>
            <person name="Copeland A."/>
            <person name="Lucas S."/>
            <person name="Lapidus A."/>
            <person name="Barry K."/>
            <person name="Detter J.C."/>
            <person name="Glavina Del Rio T."/>
            <person name="Hammon N."/>
            <person name="Israni S."/>
            <person name="Dalin E."/>
            <person name="Tice H."/>
            <person name="Pitluck S."/>
            <person name="Chertkov O."/>
            <person name="Brettin T."/>
            <person name="Bruce D."/>
            <person name="Han C."/>
            <person name="Schmutz J."/>
            <person name="Larimer F."/>
            <person name="Land M.L."/>
            <person name="Hauser L."/>
            <person name="Kyrpides N."/>
            <person name="Mikhailova N."/>
            <person name="Ye Q."/>
            <person name="Zhou J."/>
            <person name="Richardson P."/>
            <person name="Fields M.W."/>
        </authorList>
    </citation>
    <scope>NUCLEOTIDE SEQUENCE [LARGE SCALE GENOMIC DNA]</scope>
    <source>
        <strain evidence="2">QYMF</strain>
    </source>
</reference>
<dbReference type="AlphaFoldDB" id="A6TWE2"/>
<accession>A6TWE2</accession>